<dbReference type="RefSeq" id="WP_062819676.1">
    <property type="nucleotide sequence ID" value="NZ_CP014352.1"/>
</dbReference>
<proteinExistence type="predicted"/>
<reference evidence="1 3" key="2">
    <citation type="submission" date="2016-02" db="EMBL/GenBank/DDBJ databases">
        <title>Complete Genome Sequence of Propionibacterium acidipropionici ATCC 55737.</title>
        <authorList>
            <person name="Luna Flores C.H."/>
            <person name="Nielsen L.K."/>
            <person name="Marcellin E."/>
        </authorList>
    </citation>
    <scope>NUCLEOTIDE SEQUENCE [LARGE SCALE GENOMIC DNA]</scope>
    <source>
        <strain evidence="1 3">ATCC 55737</strain>
    </source>
</reference>
<dbReference type="AlphaFoldDB" id="A0AAC8YFR8"/>
<organism evidence="1 3">
    <name type="scientific">Acidipropionibacterium acidipropionici</name>
    <dbReference type="NCBI Taxonomy" id="1748"/>
    <lineage>
        <taxon>Bacteria</taxon>
        <taxon>Bacillati</taxon>
        <taxon>Actinomycetota</taxon>
        <taxon>Actinomycetes</taxon>
        <taxon>Propionibacteriales</taxon>
        <taxon>Propionibacteriaceae</taxon>
        <taxon>Acidipropionibacterium</taxon>
    </lineage>
</organism>
<dbReference type="Proteomes" id="UP000178666">
    <property type="component" value="Chromosome"/>
</dbReference>
<dbReference type="EMBL" id="CP014352">
    <property type="protein sequence ID" value="AMS05610.1"/>
    <property type="molecule type" value="Genomic_DNA"/>
</dbReference>
<sequence>MRVGSRSSAYAYDADGDRVAASIGGVQTVYLPGGTELSLTGGQVTATRIYTYQGTTIARRTAGTGGNRLAWQWSDGAGSD</sequence>
<evidence type="ECO:0000313" key="4">
    <source>
        <dbReference type="Proteomes" id="UP000178666"/>
    </source>
</evidence>
<evidence type="ECO:0000313" key="1">
    <source>
        <dbReference type="EMBL" id="AMS05610.1"/>
    </source>
</evidence>
<accession>A0AAC8YFR8</accession>
<dbReference type="EMBL" id="CP015970">
    <property type="protein sequence ID" value="AOZ47080.1"/>
    <property type="molecule type" value="Genomic_DNA"/>
</dbReference>
<dbReference type="Proteomes" id="UP000075221">
    <property type="component" value="Chromosome"/>
</dbReference>
<dbReference type="Gene3D" id="2.180.10.10">
    <property type="entry name" value="RHS repeat-associated core"/>
    <property type="match status" value="1"/>
</dbReference>
<reference evidence="2 4" key="1">
    <citation type="journal article" date="2016" name="Plant Dis.">
        <title>Improved production of propionic acid using genome shuffling.</title>
        <authorList>
            <person name="Luna-Flores C.H."/>
            <person name="Palfreyman R.W."/>
            <person name="Kromer J.O."/>
            <person name="Nielsen L.K."/>
            <person name="Marcellin E."/>
        </authorList>
    </citation>
    <scope>NUCLEOTIDE SEQUENCE [LARGE SCALE GENOMIC DNA]</scope>
    <source>
        <strain evidence="2 4">F3E8</strain>
    </source>
</reference>
<keyword evidence="4" id="KW-1185">Reference proteome</keyword>
<evidence type="ECO:0000313" key="3">
    <source>
        <dbReference type="Proteomes" id="UP000075221"/>
    </source>
</evidence>
<name>A0AAC8YFR8_9ACTN</name>
<evidence type="ECO:0000313" key="2">
    <source>
        <dbReference type="EMBL" id="AOZ47080.1"/>
    </source>
</evidence>
<protein>
    <recommendedName>
        <fullName evidence="5">YD repeat-containing protein</fullName>
    </recommendedName>
</protein>
<gene>
    <name evidence="2" type="ORF">A8L58_10710</name>
    <name evidence="1" type="ORF">AXH35_09270</name>
</gene>
<evidence type="ECO:0008006" key="5">
    <source>
        <dbReference type="Google" id="ProtNLM"/>
    </source>
</evidence>